<evidence type="ECO:0000313" key="1">
    <source>
        <dbReference type="EMBL" id="RCW65583.1"/>
    </source>
</evidence>
<dbReference type="Proteomes" id="UP000252884">
    <property type="component" value="Unassembled WGS sequence"/>
</dbReference>
<accession>A0A368XC97</accession>
<name>A0A368XC97_9BURK</name>
<comment type="caution">
    <text evidence="1">The sequence shown here is derived from an EMBL/GenBank/DDBJ whole genome shotgun (WGS) entry which is preliminary data.</text>
</comment>
<dbReference type="Gene3D" id="3.40.50.2000">
    <property type="entry name" value="Glycogen Phosphorylase B"/>
    <property type="match status" value="2"/>
</dbReference>
<keyword evidence="1" id="KW-0808">Transferase</keyword>
<dbReference type="AlphaFoldDB" id="A0A368XC97"/>
<evidence type="ECO:0000313" key="2">
    <source>
        <dbReference type="Proteomes" id="UP000252884"/>
    </source>
</evidence>
<proteinExistence type="predicted"/>
<keyword evidence="2" id="KW-1185">Reference proteome</keyword>
<gene>
    <name evidence="1" type="ORF">DES41_11234</name>
</gene>
<dbReference type="SUPFAM" id="SSF53756">
    <property type="entry name" value="UDP-Glycosyltransferase/glycogen phosphorylase"/>
    <property type="match status" value="1"/>
</dbReference>
<organism evidence="1 2">
    <name type="scientific">Pseudorhodoferax soli</name>
    <dbReference type="NCBI Taxonomy" id="545864"/>
    <lineage>
        <taxon>Bacteria</taxon>
        <taxon>Pseudomonadati</taxon>
        <taxon>Pseudomonadota</taxon>
        <taxon>Betaproteobacteria</taxon>
        <taxon>Burkholderiales</taxon>
        <taxon>Comamonadaceae</taxon>
    </lineage>
</organism>
<sequence>MALSAALCGDDTAQKRPSWVAERRRPRVLLAWEHGRNFGRLSRLLAVARMVEQQGGEPVWVVPSSQRNAPALAALSQRREEAPVLEQQTFGPDFRADSFADVLLASGFGDADRLLAAVDGWARIIDVLAPECVVLDYAPAAQLTSQLLGLPAFQLTNGFDAPPPDCPPYAGVRATSPLGQRTAERVERLSATIAQVGQRFGGPHASSLPLILGHPRRVFECIPETDPYGPRHEGLWVGPLASHHETVDAPWPESWQRRRVFAHLRNGAGATALLDELQLSDAVTLCVWRDAPDEVLARYRHTSVRVLRQPLHLGRVLAAADAVINQGSTALVSHCLLAGKPQLILPADFEKLKVAQRVAACGAAALWNPAECNAREALRRLLHAPALGEAARTIAARYAPDWFEANRNRFARDLIGRVTV</sequence>
<dbReference type="EMBL" id="QPJK01000012">
    <property type="protein sequence ID" value="RCW65583.1"/>
    <property type="molecule type" value="Genomic_DNA"/>
</dbReference>
<protein>
    <submittedName>
        <fullName evidence="1">UDP:flavonoid glycosyltransferase YjiC (YdhE family)</fullName>
    </submittedName>
</protein>
<dbReference type="GO" id="GO:0016740">
    <property type="term" value="F:transferase activity"/>
    <property type="evidence" value="ECO:0007669"/>
    <property type="project" value="UniProtKB-KW"/>
</dbReference>
<reference evidence="1 2" key="1">
    <citation type="submission" date="2018-07" db="EMBL/GenBank/DDBJ databases">
        <title>Genomic Encyclopedia of Type Strains, Phase IV (KMG-IV): sequencing the most valuable type-strain genomes for metagenomic binning, comparative biology and taxonomic classification.</title>
        <authorList>
            <person name="Goeker M."/>
        </authorList>
    </citation>
    <scope>NUCLEOTIDE SEQUENCE [LARGE SCALE GENOMIC DNA]</scope>
    <source>
        <strain evidence="1 2">DSM 21634</strain>
    </source>
</reference>